<dbReference type="EMBL" id="ML179092">
    <property type="protein sequence ID" value="THV01277.1"/>
    <property type="molecule type" value="Genomic_DNA"/>
</dbReference>
<accession>A0A4S8MFB6</accession>
<feature type="transmembrane region" description="Helical" evidence="1">
    <location>
        <begin position="50"/>
        <end position="66"/>
    </location>
</feature>
<evidence type="ECO:0000313" key="3">
    <source>
        <dbReference type="Proteomes" id="UP000297245"/>
    </source>
</evidence>
<evidence type="ECO:0000313" key="2">
    <source>
        <dbReference type="EMBL" id="THV01277.1"/>
    </source>
</evidence>
<reference evidence="2 3" key="1">
    <citation type="journal article" date="2019" name="Nat. Ecol. Evol.">
        <title>Megaphylogeny resolves global patterns of mushroom evolution.</title>
        <authorList>
            <person name="Varga T."/>
            <person name="Krizsan K."/>
            <person name="Foldi C."/>
            <person name="Dima B."/>
            <person name="Sanchez-Garcia M."/>
            <person name="Sanchez-Ramirez S."/>
            <person name="Szollosi G.J."/>
            <person name="Szarkandi J.G."/>
            <person name="Papp V."/>
            <person name="Albert L."/>
            <person name="Andreopoulos W."/>
            <person name="Angelini C."/>
            <person name="Antonin V."/>
            <person name="Barry K.W."/>
            <person name="Bougher N.L."/>
            <person name="Buchanan P."/>
            <person name="Buyck B."/>
            <person name="Bense V."/>
            <person name="Catcheside P."/>
            <person name="Chovatia M."/>
            <person name="Cooper J."/>
            <person name="Damon W."/>
            <person name="Desjardin D."/>
            <person name="Finy P."/>
            <person name="Geml J."/>
            <person name="Haridas S."/>
            <person name="Hughes K."/>
            <person name="Justo A."/>
            <person name="Karasinski D."/>
            <person name="Kautmanova I."/>
            <person name="Kiss B."/>
            <person name="Kocsube S."/>
            <person name="Kotiranta H."/>
            <person name="LaButti K.M."/>
            <person name="Lechner B.E."/>
            <person name="Liimatainen K."/>
            <person name="Lipzen A."/>
            <person name="Lukacs Z."/>
            <person name="Mihaltcheva S."/>
            <person name="Morgado L.N."/>
            <person name="Niskanen T."/>
            <person name="Noordeloos M.E."/>
            <person name="Ohm R.A."/>
            <person name="Ortiz-Santana B."/>
            <person name="Ovrebo C."/>
            <person name="Racz N."/>
            <person name="Riley R."/>
            <person name="Savchenko A."/>
            <person name="Shiryaev A."/>
            <person name="Soop K."/>
            <person name="Spirin V."/>
            <person name="Szebenyi C."/>
            <person name="Tomsovsky M."/>
            <person name="Tulloss R.E."/>
            <person name="Uehling J."/>
            <person name="Grigoriev I.V."/>
            <person name="Vagvolgyi C."/>
            <person name="Papp T."/>
            <person name="Martin F.M."/>
            <person name="Miettinen O."/>
            <person name="Hibbett D.S."/>
            <person name="Nagy L.G."/>
        </authorList>
    </citation>
    <scope>NUCLEOTIDE SEQUENCE [LARGE SCALE GENOMIC DNA]</scope>
    <source>
        <strain evidence="2 3">CBS 962.96</strain>
    </source>
</reference>
<dbReference type="AlphaFoldDB" id="A0A4S8MFB6"/>
<keyword evidence="1" id="KW-0472">Membrane</keyword>
<protein>
    <submittedName>
        <fullName evidence="2">Uncharacterized protein</fullName>
    </submittedName>
</protein>
<keyword evidence="1" id="KW-0812">Transmembrane</keyword>
<keyword evidence="3" id="KW-1185">Reference proteome</keyword>
<sequence>MSASSFPLATGDPVRPYGCSRLYRKRHSTVVRALWTYAIDIIRQNLSGEFYFAAGLLLLLSCFFSIRRIY</sequence>
<proteinExistence type="predicted"/>
<gene>
    <name evidence="2" type="ORF">K435DRAFT_776112</name>
</gene>
<evidence type="ECO:0000256" key="1">
    <source>
        <dbReference type="SAM" id="Phobius"/>
    </source>
</evidence>
<dbReference type="Proteomes" id="UP000297245">
    <property type="component" value="Unassembled WGS sequence"/>
</dbReference>
<keyword evidence="1" id="KW-1133">Transmembrane helix</keyword>
<organism evidence="2 3">
    <name type="scientific">Dendrothele bispora (strain CBS 962.96)</name>
    <dbReference type="NCBI Taxonomy" id="1314807"/>
    <lineage>
        <taxon>Eukaryota</taxon>
        <taxon>Fungi</taxon>
        <taxon>Dikarya</taxon>
        <taxon>Basidiomycota</taxon>
        <taxon>Agaricomycotina</taxon>
        <taxon>Agaricomycetes</taxon>
        <taxon>Agaricomycetidae</taxon>
        <taxon>Agaricales</taxon>
        <taxon>Agaricales incertae sedis</taxon>
        <taxon>Dendrothele</taxon>
    </lineage>
</organism>
<name>A0A4S8MFB6_DENBC</name>